<protein>
    <submittedName>
        <fullName evidence="4">Sulfide dehydrogenase subunit alpha</fullName>
        <ecNumber evidence="4">1.8.1.19</ecNumber>
    </submittedName>
</protein>
<evidence type="ECO:0000313" key="5">
    <source>
        <dbReference type="Proteomes" id="UP000075578"/>
    </source>
</evidence>
<gene>
    <name evidence="4" type="primary">sudA</name>
    <name evidence="4" type="ORF">AMQ74_00465</name>
</gene>
<dbReference type="Pfam" id="PF07992">
    <property type="entry name" value="Pyr_redox_2"/>
    <property type="match status" value="1"/>
</dbReference>
<keyword evidence="1" id="KW-0285">Flavoprotein</keyword>
<evidence type="ECO:0000313" key="4">
    <source>
        <dbReference type="EMBL" id="KYC53220.1"/>
    </source>
</evidence>
<sequence length="309" mass="33677">MDVYDVAIIGGGPAGISAGIYAARFKLNAIIISNSLGGTAQSAHLIENYPGFGAVSGFELMQKFREHLNLFEIPVLEKHVHSVSKENDNFIIKLNEQDVKAKYILIATGTKRRKLGVPGDAKFYGKGVSYCVTCDAFFYRGKTVAVVGGSDAANMGAILLASMAEKVYIIYRRDKLRGELIWIDRVITNPKIEVLYNSTVTEVLGNEFVEGVKLEDGRIIKVDGVFVEIGSIPECCCTNELGVKLSEKGYIIVDSTQKTNIDRVYAAGDVTTGSNGFQQILTAASEGVVAIKSIFDDIERSKGTLWKQK</sequence>
<keyword evidence="2 4" id="KW-0560">Oxidoreductase</keyword>
<dbReference type="InterPro" id="IPR036188">
    <property type="entry name" value="FAD/NAD-bd_sf"/>
</dbReference>
<dbReference type="PRINTS" id="PR00469">
    <property type="entry name" value="PNDRDTASEII"/>
</dbReference>
<dbReference type="SUPFAM" id="SSF51905">
    <property type="entry name" value="FAD/NAD(P)-binding domain"/>
    <property type="match status" value="1"/>
</dbReference>
<dbReference type="GO" id="GO:0016491">
    <property type="term" value="F:oxidoreductase activity"/>
    <property type="evidence" value="ECO:0007669"/>
    <property type="project" value="UniProtKB-KW"/>
</dbReference>
<dbReference type="EMBL" id="LNGD01000016">
    <property type="protein sequence ID" value="KYC53220.1"/>
    <property type="molecule type" value="Genomic_DNA"/>
</dbReference>
<dbReference type="PANTHER" id="PTHR48105">
    <property type="entry name" value="THIOREDOXIN REDUCTASE 1-RELATED-RELATED"/>
    <property type="match status" value="1"/>
</dbReference>
<dbReference type="PATRIC" id="fig|1705564.3.peg.471"/>
<dbReference type="Gene3D" id="3.50.50.60">
    <property type="entry name" value="FAD/NAD(P)-binding domain"/>
    <property type="match status" value="2"/>
</dbReference>
<name>A0A150J7M3_9EURY</name>
<dbReference type="Proteomes" id="UP000075578">
    <property type="component" value="Unassembled WGS sequence"/>
</dbReference>
<comment type="caution">
    <text evidence="4">The sequence shown here is derived from an EMBL/GenBank/DDBJ whole genome shotgun (WGS) entry which is preliminary data.</text>
</comment>
<organism evidence="4 5">
    <name type="scientific">Candidatus Methanofastidiosum methylothiophilum</name>
    <dbReference type="NCBI Taxonomy" id="1705564"/>
    <lineage>
        <taxon>Archaea</taxon>
        <taxon>Methanobacteriati</taxon>
        <taxon>Methanobacteriota</taxon>
        <taxon>Stenosarchaea group</taxon>
        <taxon>Candidatus Methanofastidiosia</taxon>
        <taxon>Candidatus Methanofastidiosales</taxon>
        <taxon>Candidatus Methanofastidiosaceae</taxon>
        <taxon>Candidatus Methanofastidiosum</taxon>
    </lineage>
</organism>
<evidence type="ECO:0000256" key="1">
    <source>
        <dbReference type="ARBA" id="ARBA00022630"/>
    </source>
</evidence>
<accession>A0A150J7M3</accession>
<dbReference type="PRINTS" id="PR00368">
    <property type="entry name" value="FADPNR"/>
</dbReference>
<feature type="domain" description="FAD/NAD(P)-binding" evidence="3">
    <location>
        <begin position="4"/>
        <end position="287"/>
    </location>
</feature>
<evidence type="ECO:0000259" key="3">
    <source>
        <dbReference type="Pfam" id="PF07992"/>
    </source>
</evidence>
<dbReference type="InterPro" id="IPR023753">
    <property type="entry name" value="FAD/NAD-binding_dom"/>
</dbReference>
<proteinExistence type="predicted"/>
<dbReference type="AlphaFoldDB" id="A0A150J7M3"/>
<reference evidence="4 5" key="1">
    <citation type="journal article" date="2016" name="ISME J.">
        <title>Chasing the elusive Euryarchaeota class WSA2: genomes reveal a uniquely fastidious methyl-reducing methanogen.</title>
        <authorList>
            <person name="Nobu M.K."/>
            <person name="Narihiro T."/>
            <person name="Kuroda K."/>
            <person name="Mei R."/>
            <person name="Liu W.T."/>
        </authorList>
    </citation>
    <scope>NUCLEOTIDE SEQUENCE [LARGE SCALE GENOMIC DNA]</scope>
    <source>
        <strain evidence="4">U1lsi0528_Bin089</strain>
    </source>
</reference>
<dbReference type="InterPro" id="IPR050097">
    <property type="entry name" value="Ferredoxin-NADP_redctase_2"/>
</dbReference>
<dbReference type="EC" id="1.8.1.19" evidence="4"/>
<evidence type="ECO:0000256" key="2">
    <source>
        <dbReference type="ARBA" id="ARBA00023002"/>
    </source>
</evidence>